<dbReference type="AlphaFoldDB" id="A0A1H9S560"/>
<proteinExistence type="predicted"/>
<dbReference type="SUPFAM" id="SSF88659">
    <property type="entry name" value="Sigma3 and sigma4 domains of RNA polymerase sigma factors"/>
    <property type="match status" value="1"/>
</dbReference>
<keyword evidence="5" id="KW-1185">Reference proteome</keyword>
<feature type="domain" description="HTH bat-type" evidence="3">
    <location>
        <begin position="161"/>
        <end position="212"/>
    </location>
</feature>
<sequence length="217" mass="24453">MSLLAAFEASSPALVLGPTLEALPSVDIELERQYALDPDHPVAFCLIGCRDREQLDRALTDDATVASFDRIGGSDERELYRIRRSDTDVVDAYRRWVAAGGELLDCRGSDGRWAVEMRFPDRESFGRYHDFLASEGVTLELRRLATDDRRRRDLEQEPAVTDAQRTALALAYEHGFFDVPRRAGLSEIADRLDISTQAVSERLRRGQAQLIEAQLVE</sequence>
<evidence type="ECO:0000313" key="5">
    <source>
        <dbReference type="Proteomes" id="UP000199114"/>
    </source>
</evidence>
<name>A0A1H9S560_9EURY</name>
<dbReference type="InterPro" id="IPR013324">
    <property type="entry name" value="RNA_pol_sigma_r3/r4-like"/>
</dbReference>
<evidence type="ECO:0000259" key="3">
    <source>
        <dbReference type="Pfam" id="PF04967"/>
    </source>
</evidence>
<dbReference type="InterPro" id="IPR007050">
    <property type="entry name" value="HTH_bacterioopsin"/>
</dbReference>
<dbReference type="OrthoDB" id="202021at2157"/>
<keyword evidence="1" id="KW-0805">Transcription regulation</keyword>
<gene>
    <name evidence="4" type="ORF">SAMN04489841_4584</name>
</gene>
<evidence type="ECO:0000313" key="4">
    <source>
        <dbReference type="EMBL" id="SER80068.1"/>
    </source>
</evidence>
<dbReference type="EMBL" id="FOFD01000008">
    <property type="protein sequence ID" value="SER80068.1"/>
    <property type="molecule type" value="Genomic_DNA"/>
</dbReference>
<dbReference type="InterPro" id="IPR036388">
    <property type="entry name" value="WH-like_DNA-bd_sf"/>
</dbReference>
<dbReference type="PANTHER" id="PTHR34236">
    <property type="entry name" value="DIMETHYL SULFOXIDE REDUCTASE TRANSCRIPTIONAL ACTIVATOR"/>
    <property type="match status" value="1"/>
</dbReference>
<evidence type="ECO:0000256" key="1">
    <source>
        <dbReference type="ARBA" id="ARBA00023015"/>
    </source>
</evidence>
<protein>
    <submittedName>
        <fullName evidence="4">Predicted DNA binding protein, contains HTH domain</fullName>
    </submittedName>
</protein>
<reference evidence="5" key="1">
    <citation type="submission" date="2016-10" db="EMBL/GenBank/DDBJ databases">
        <authorList>
            <person name="Varghese N."/>
            <person name="Submissions S."/>
        </authorList>
    </citation>
    <scope>NUCLEOTIDE SEQUENCE [LARGE SCALE GENOMIC DNA]</scope>
    <source>
        <strain evidence="5">DSM 25055</strain>
    </source>
</reference>
<accession>A0A1H9S560</accession>
<dbReference type="PANTHER" id="PTHR34236:SF1">
    <property type="entry name" value="DIMETHYL SULFOXIDE REDUCTASE TRANSCRIPTIONAL ACTIVATOR"/>
    <property type="match status" value="1"/>
</dbReference>
<dbReference type="Proteomes" id="UP000199114">
    <property type="component" value="Unassembled WGS sequence"/>
</dbReference>
<evidence type="ECO:0000256" key="2">
    <source>
        <dbReference type="ARBA" id="ARBA00023163"/>
    </source>
</evidence>
<dbReference type="Pfam" id="PF04967">
    <property type="entry name" value="HTH_10"/>
    <property type="match status" value="1"/>
</dbReference>
<keyword evidence="2" id="KW-0804">Transcription</keyword>
<organism evidence="4 5">
    <name type="scientific">Natrinema salaciae</name>
    <dbReference type="NCBI Taxonomy" id="1186196"/>
    <lineage>
        <taxon>Archaea</taxon>
        <taxon>Methanobacteriati</taxon>
        <taxon>Methanobacteriota</taxon>
        <taxon>Stenosarchaea group</taxon>
        <taxon>Halobacteria</taxon>
        <taxon>Halobacteriales</taxon>
        <taxon>Natrialbaceae</taxon>
        <taxon>Natrinema</taxon>
    </lineage>
</organism>
<dbReference type="RefSeq" id="WP_090622357.1">
    <property type="nucleotide sequence ID" value="NZ_FOFD01000008.1"/>
</dbReference>
<dbReference type="Gene3D" id="1.10.10.10">
    <property type="entry name" value="Winged helix-like DNA-binding domain superfamily/Winged helix DNA-binding domain"/>
    <property type="match status" value="1"/>
</dbReference>